<protein>
    <submittedName>
        <fullName evidence="5">OmpA family protein</fullName>
    </submittedName>
</protein>
<dbReference type="AlphaFoldDB" id="A0A7H1NTC4"/>
<proteinExistence type="predicted"/>
<keyword evidence="6" id="KW-1185">Reference proteome</keyword>
<dbReference type="Gene3D" id="1.10.287.1490">
    <property type="match status" value="1"/>
</dbReference>
<dbReference type="Gene3D" id="3.30.1330.60">
    <property type="entry name" value="OmpA-like domain"/>
    <property type="match status" value="1"/>
</dbReference>
<feature type="coiled-coil region" evidence="2">
    <location>
        <begin position="46"/>
        <end position="115"/>
    </location>
</feature>
<evidence type="ECO:0000313" key="5">
    <source>
        <dbReference type="EMBL" id="QNT79034.1"/>
    </source>
</evidence>
<evidence type="ECO:0000313" key="6">
    <source>
        <dbReference type="Proteomes" id="UP000516349"/>
    </source>
</evidence>
<accession>A0A7H1NTC4</accession>
<evidence type="ECO:0000256" key="3">
    <source>
        <dbReference type="SAM" id="Phobius"/>
    </source>
</evidence>
<dbReference type="InterPro" id="IPR050330">
    <property type="entry name" value="Bact_OuterMem_StrucFunc"/>
</dbReference>
<dbReference type="GO" id="GO:0016020">
    <property type="term" value="C:membrane"/>
    <property type="evidence" value="ECO:0007669"/>
    <property type="project" value="UniProtKB-UniRule"/>
</dbReference>
<dbReference type="PANTHER" id="PTHR30329:SF21">
    <property type="entry name" value="LIPOPROTEIN YIAD-RELATED"/>
    <property type="match status" value="1"/>
</dbReference>
<dbReference type="PROSITE" id="PS51123">
    <property type="entry name" value="OMPA_2"/>
    <property type="match status" value="1"/>
</dbReference>
<dbReference type="InterPro" id="IPR036737">
    <property type="entry name" value="OmpA-like_sf"/>
</dbReference>
<keyword evidence="3" id="KW-0812">Transmembrane</keyword>
<name>A0A7H1NTC4_9PROT</name>
<dbReference type="PANTHER" id="PTHR30329">
    <property type="entry name" value="STATOR ELEMENT OF FLAGELLAR MOTOR COMPLEX"/>
    <property type="match status" value="1"/>
</dbReference>
<keyword evidence="2" id="KW-0175">Coiled coil</keyword>
<dbReference type="KEGG" id="ebla:JGUZn3_18200"/>
<dbReference type="Pfam" id="PF00691">
    <property type="entry name" value="OmpA"/>
    <property type="match status" value="1"/>
</dbReference>
<dbReference type="SUPFAM" id="SSF103088">
    <property type="entry name" value="OmpA-like"/>
    <property type="match status" value="1"/>
</dbReference>
<evidence type="ECO:0000259" key="4">
    <source>
        <dbReference type="PROSITE" id="PS51123"/>
    </source>
</evidence>
<dbReference type="EMBL" id="CP060244">
    <property type="protein sequence ID" value="QNT79034.1"/>
    <property type="molecule type" value="Genomic_DNA"/>
</dbReference>
<feature type="domain" description="OmpA-like" evidence="4">
    <location>
        <begin position="192"/>
        <end position="318"/>
    </location>
</feature>
<reference evidence="5 6" key="1">
    <citation type="submission" date="2020-08" db="EMBL/GenBank/DDBJ databases">
        <title>Complete genome sequence of Entomobacter blattae G55GP.</title>
        <authorList>
            <person name="Poehlein A."/>
            <person name="Guzman J."/>
            <person name="Daniel R."/>
            <person name="Vilcinskas A."/>
        </authorList>
    </citation>
    <scope>NUCLEOTIDE SEQUENCE [LARGE SCALE GENOMIC DNA]</scope>
    <source>
        <strain evidence="5 6">G55GP</strain>
    </source>
</reference>
<evidence type="ECO:0000256" key="2">
    <source>
        <dbReference type="SAM" id="Coils"/>
    </source>
</evidence>
<feature type="transmembrane region" description="Helical" evidence="3">
    <location>
        <begin position="20"/>
        <end position="46"/>
    </location>
</feature>
<organism evidence="5 6">
    <name type="scientific">Entomobacter blattae</name>
    <dbReference type="NCBI Taxonomy" id="2762277"/>
    <lineage>
        <taxon>Bacteria</taxon>
        <taxon>Pseudomonadati</taxon>
        <taxon>Pseudomonadota</taxon>
        <taxon>Alphaproteobacteria</taxon>
        <taxon>Acetobacterales</taxon>
        <taxon>Acetobacteraceae</taxon>
        <taxon>Entomobacter</taxon>
    </lineage>
</organism>
<dbReference type="CDD" id="cd07185">
    <property type="entry name" value="OmpA_C-like"/>
    <property type="match status" value="1"/>
</dbReference>
<dbReference type="InterPro" id="IPR006665">
    <property type="entry name" value="OmpA-like"/>
</dbReference>
<dbReference type="Proteomes" id="UP000516349">
    <property type="component" value="Chromosome"/>
</dbReference>
<keyword evidence="3" id="KW-1133">Transmembrane helix</keyword>
<sequence>MARRKKTSLETHAWPGYVDALSTLLMVVTFVLLVFVIGQVLLSIVVTNKERNLRTLTNDRQTLLQQVLEAQKKSLALSQQIEQQSQALFSDTHQIEALKEQNQSLTQQLTAIHSTFEATQAQLSTLQASQAQAQATLTATHRELEQSTTTIASLTKKLNATMAAQNSPLLGIRNEFYAHLKEQLKNQSGLGVIDDRFIFQSEILFPPGTAELSPEGQKVIATLAHTLTETAKHIPPTIPWILRVDGHADRQPIHSTYPSNWELSTARAITVVKLLIQNGVNPAHLAATGFAEFQPIHQESTPDAFAKNRRIEFRLTSR</sequence>
<evidence type="ECO:0000256" key="1">
    <source>
        <dbReference type="PROSITE-ProRule" id="PRU00473"/>
    </source>
</evidence>
<dbReference type="RefSeq" id="WP_203413235.1">
    <property type="nucleotide sequence ID" value="NZ_CP060244.1"/>
</dbReference>
<keyword evidence="1 3" id="KW-0472">Membrane</keyword>
<gene>
    <name evidence="5" type="ORF">JGUZn3_18200</name>
</gene>